<dbReference type="STRING" id="331678.Cphamn1_1397"/>
<evidence type="ECO:0000313" key="1">
    <source>
        <dbReference type="EMBL" id="ACE04325.1"/>
    </source>
</evidence>
<organism evidence="1">
    <name type="scientific">Chlorobium phaeobacteroides (strain BS1)</name>
    <dbReference type="NCBI Taxonomy" id="331678"/>
    <lineage>
        <taxon>Bacteria</taxon>
        <taxon>Pseudomonadati</taxon>
        <taxon>Chlorobiota</taxon>
        <taxon>Chlorobiia</taxon>
        <taxon>Chlorobiales</taxon>
        <taxon>Chlorobiaceae</taxon>
        <taxon>Chlorobium/Pelodictyon group</taxon>
        <taxon>Chlorobium</taxon>
    </lineage>
</organism>
<proteinExistence type="predicted"/>
<gene>
    <name evidence="1" type="ordered locus">Cphamn1_1397</name>
</gene>
<reference evidence="1" key="1">
    <citation type="submission" date="2008-06" db="EMBL/GenBank/DDBJ databases">
        <title>Complete sequence of Chlorobium phaeobacteroides BS1.</title>
        <authorList>
            <consortium name="US DOE Joint Genome Institute"/>
            <person name="Lucas S."/>
            <person name="Copeland A."/>
            <person name="Lapidus A."/>
            <person name="Glavina del Rio T."/>
            <person name="Dalin E."/>
            <person name="Tice H."/>
            <person name="Bruce D."/>
            <person name="Goodwin L."/>
            <person name="Pitluck S."/>
            <person name="Schmutz J."/>
            <person name="Larimer F."/>
            <person name="Land M."/>
            <person name="Hauser L."/>
            <person name="Kyrpides N."/>
            <person name="Ovchinnikova G."/>
            <person name="Li T."/>
            <person name="Liu Z."/>
            <person name="Zhao F."/>
            <person name="Overmann J."/>
            <person name="Bryant D.A."/>
            <person name="Richardson P."/>
        </authorList>
    </citation>
    <scope>NUCLEOTIDE SEQUENCE [LARGE SCALE GENOMIC DNA]</scope>
    <source>
        <strain evidence="1">BS1</strain>
    </source>
</reference>
<dbReference type="AlphaFoldDB" id="B3EJC5"/>
<dbReference type="KEGG" id="cpb:Cphamn1_1397"/>
<accession>B3EJC5</accession>
<dbReference type="EMBL" id="CP001101">
    <property type="protein sequence ID" value="ACE04325.1"/>
    <property type="molecule type" value="Genomic_DNA"/>
</dbReference>
<sequence length="339" mass="36494">MSNAILLNWINLSGALSGLTKKEQPLGSGQMKKTFGNLVSWYEQFTDISPEQLGAASKQYGPLVKQASKKVPDSIHGAVYCAVDFLHSYLEPVEIVNMSGFGASRKDRAALVSMRKGMERFHIEKMDSLGWLVEWLEKVDPLFPAQTVKNKLACCFAGVDQKHCFTNARQCIYEPRLSWIRTPSVTLAGLAANDDCCLGSTLSSCSGGTLTCDCVSGNTGCDCKAPNKLCGQNDKSMDVTASGFSDVYCQVLDPREEIDSAVRPACLVLDAASASDCMLDGRGMTYKGPLNRTLDVANGRFMVSRSGIPFNLGRLVMKAADCQQTGFCPPKSGGCGGLC</sequence>
<protein>
    <submittedName>
        <fullName evidence="1">Uncharacterized protein</fullName>
    </submittedName>
</protein>
<name>B3EJC5_CHLPB</name>
<dbReference type="HOGENOM" id="CLU_818093_0_0_10"/>